<protein>
    <submittedName>
        <fullName evidence="1">Uncharacterized protein</fullName>
    </submittedName>
</protein>
<evidence type="ECO:0000313" key="1">
    <source>
        <dbReference type="EMBL" id="KYD22739.1"/>
    </source>
</evidence>
<dbReference type="Proteomes" id="UP000075683">
    <property type="component" value="Unassembled WGS sequence"/>
</dbReference>
<evidence type="ECO:0000313" key="2">
    <source>
        <dbReference type="Proteomes" id="UP000075683"/>
    </source>
</evidence>
<organism evidence="1 2">
    <name type="scientific">Caldibacillus debilis</name>
    <dbReference type="NCBI Taxonomy" id="301148"/>
    <lineage>
        <taxon>Bacteria</taxon>
        <taxon>Bacillati</taxon>
        <taxon>Bacillota</taxon>
        <taxon>Bacilli</taxon>
        <taxon>Bacillales</taxon>
        <taxon>Bacillaceae</taxon>
        <taxon>Caldibacillus</taxon>
    </lineage>
</organism>
<comment type="caution">
    <text evidence="1">The sequence shown here is derived from an EMBL/GenBank/DDBJ whole genome shotgun (WGS) entry which is preliminary data.</text>
</comment>
<reference evidence="1 2" key="1">
    <citation type="submission" date="2016-01" db="EMBL/GenBank/DDBJ databases">
        <title>Draft Genome Sequences of Seven Thermophilic Sporeformers Isolated from Foods.</title>
        <authorList>
            <person name="Berendsen E.M."/>
            <person name="Wells-Bennik M.H."/>
            <person name="Krawcyk A.O."/>
            <person name="De Jong A."/>
            <person name="Holsappel S."/>
            <person name="Eijlander R.T."/>
            <person name="Kuipers O.P."/>
        </authorList>
    </citation>
    <scope>NUCLEOTIDE SEQUENCE [LARGE SCALE GENOMIC DNA]</scope>
    <source>
        <strain evidence="1 2">B4135</strain>
    </source>
</reference>
<proteinExistence type="predicted"/>
<sequence>MALGKSASARAAVLTEMNAGMFGSLAKMACPSPIQKPFALPEGREKRVKGIRRKVLPLFSRIGHFSFTGAPPDFHFSWGSGRRN</sequence>
<gene>
    <name evidence="1" type="ORF">B4135_1222</name>
</gene>
<dbReference type="EMBL" id="LQYT01000009">
    <property type="protein sequence ID" value="KYD22739.1"/>
    <property type="molecule type" value="Genomic_DNA"/>
</dbReference>
<dbReference type="AlphaFoldDB" id="A0A150MEK7"/>
<accession>A0A150MEK7</accession>
<name>A0A150MEK7_9BACI</name>